<dbReference type="GO" id="GO:0016251">
    <property type="term" value="F:RNA polymerase II general transcription initiation factor activity"/>
    <property type="evidence" value="ECO:0007669"/>
    <property type="project" value="TreeGrafter"/>
</dbReference>
<proteinExistence type="predicted"/>
<dbReference type="GO" id="GO:0003682">
    <property type="term" value="F:chromatin binding"/>
    <property type="evidence" value="ECO:0007669"/>
    <property type="project" value="TreeGrafter"/>
</dbReference>
<feature type="region of interest" description="Disordered" evidence="1">
    <location>
        <begin position="194"/>
        <end position="244"/>
    </location>
</feature>
<dbReference type="InterPro" id="IPR037813">
    <property type="entry name" value="TAF2"/>
</dbReference>
<dbReference type="InterPro" id="IPR057991">
    <property type="entry name" value="TPR_TAF2_C"/>
</dbReference>
<sequence length="324" mass="35713">MQSSSGQYMSPSPLPACGHPCGLLLFEEHKYVGTSHDWRLRCGAVDLYFTLFGLSRPSCLPLPELGLVLNLKEKKAVLNPTIIPEAIAGNQEAAVNPSSHAQLAGFQNPEDDHLAKEASCNMSAHQQGVKRKADTPLGSPLEPGQILEKNEDSSKVKLKIRFSSSQEEEEIDMDTVHDSQAFISHHLNMLERPSTPGLSKYRPANSRSALTPQHSAGCDGTPTTKPQWNMELPRKGTGKEQPPLEMSVHPAAAAPLSVFGKEPASSRHGEHHHHHHREHKKRKKKHKHKHRHKHKRDGRERGRAPLAFPSPAGGRSARSPPLSD</sequence>
<feature type="region of interest" description="Disordered" evidence="1">
    <location>
        <begin position="261"/>
        <end position="324"/>
    </location>
</feature>
<dbReference type="AlphaFoldDB" id="A0A8C2XUV9"/>
<feature type="region of interest" description="Disordered" evidence="1">
    <location>
        <begin position="129"/>
        <end position="152"/>
    </location>
</feature>
<reference evidence="3" key="2">
    <citation type="submission" date="2025-08" db="UniProtKB">
        <authorList>
            <consortium name="Ensembl"/>
        </authorList>
    </citation>
    <scope>IDENTIFICATION</scope>
</reference>
<evidence type="ECO:0000256" key="1">
    <source>
        <dbReference type="SAM" id="MobiDB-lite"/>
    </source>
</evidence>
<dbReference type="Ensembl" id="ENSCHIT00010035134.1">
    <property type="protein sequence ID" value="ENSCHIP00010024838.1"/>
    <property type="gene ID" value="ENSCHIG00010018440.1"/>
</dbReference>
<dbReference type="PANTHER" id="PTHR15137">
    <property type="entry name" value="TRANSCRIPTION INITIATION FACTOR TFIID"/>
    <property type="match status" value="1"/>
</dbReference>
<dbReference type="GO" id="GO:0000976">
    <property type="term" value="F:transcription cis-regulatory region binding"/>
    <property type="evidence" value="ECO:0007669"/>
    <property type="project" value="TreeGrafter"/>
</dbReference>
<feature type="domain" description="Transcription initiation factor TFIID subunit 2 TPR repeats" evidence="2">
    <location>
        <begin position="33"/>
        <end position="77"/>
    </location>
</feature>
<evidence type="ECO:0000259" key="2">
    <source>
        <dbReference type="Pfam" id="PF25577"/>
    </source>
</evidence>
<dbReference type="Pfam" id="PF25577">
    <property type="entry name" value="TPR_TAF2_C"/>
    <property type="match status" value="1"/>
</dbReference>
<accession>A0A8C2XUV9</accession>
<organism evidence="3">
    <name type="scientific">Capra hircus</name>
    <name type="common">Goat</name>
    <dbReference type="NCBI Taxonomy" id="9925"/>
    <lineage>
        <taxon>Eukaryota</taxon>
        <taxon>Metazoa</taxon>
        <taxon>Chordata</taxon>
        <taxon>Craniata</taxon>
        <taxon>Vertebrata</taxon>
        <taxon>Euteleostomi</taxon>
        <taxon>Mammalia</taxon>
        <taxon>Eutheria</taxon>
        <taxon>Laurasiatheria</taxon>
        <taxon>Artiodactyla</taxon>
        <taxon>Ruminantia</taxon>
        <taxon>Pecora</taxon>
        <taxon>Bovidae</taxon>
        <taxon>Caprinae</taxon>
        <taxon>Capra</taxon>
    </lineage>
</organism>
<feature type="compositionally biased region" description="Basic residues" evidence="1">
    <location>
        <begin position="269"/>
        <end position="296"/>
    </location>
</feature>
<dbReference type="GO" id="GO:0005669">
    <property type="term" value="C:transcription factor TFIID complex"/>
    <property type="evidence" value="ECO:0007669"/>
    <property type="project" value="InterPro"/>
</dbReference>
<dbReference type="PANTHER" id="PTHR15137:SF9">
    <property type="entry name" value="TRANSCRIPTION INITIATION FACTOR TFIID SUBUNIT 2"/>
    <property type="match status" value="1"/>
</dbReference>
<feature type="compositionally biased region" description="Polar residues" evidence="1">
    <location>
        <begin position="205"/>
        <end position="214"/>
    </location>
</feature>
<reference evidence="3" key="1">
    <citation type="submission" date="2019-03" db="EMBL/GenBank/DDBJ databases">
        <title>Genome sequencing and reference-guided assembly of Black Bengal Goat (Capra hircus).</title>
        <authorList>
            <person name="Siddiki A.Z."/>
            <person name="Baten A."/>
            <person name="Billah M."/>
            <person name="Alam M.A.U."/>
            <person name="Shawrob K.S.M."/>
            <person name="Saha S."/>
            <person name="Chowdhury M."/>
            <person name="Rahman A.H."/>
            <person name="Stear M."/>
            <person name="Miah G."/>
            <person name="Das G.B."/>
            <person name="Hossain M.M."/>
            <person name="Kumkum M."/>
            <person name="Islam M.S."/>
            <person name="Mollah A.M."/>
            <person name="Ahsan A."/>
            <person name="Tusar F."/>
            <person name="Khan M.K.I."/>
        </authorList>
    </citation>
    <scope>NUCLEOTIDE SEQUENCE [LARGE SCALE GENOMIC DNA]</scope>
</reference>
<protein>
    <recommendedName>
        <fullName evidence="2">Transcription initiation factor TFIID subunit 2 TPR repeats domain-containing protein</fullName>
    </recommendedName>
</protein>
<dbReference type="GO" id="GO:0006367">
    <property type="term" value="P:transcription initiation at RNA polymerase II promoter"/>
    <property type="evidence" value="ECO:0007669"/>
    <property type="project" value="TreeGrafter"/>
</dbReference>
<name>A0A8C2XUV9_CAPHI</name>
<evidence type="ECO:0000313" key="3">
    <source>
        <dbReference type="Ensembl" id="ENSCHIP00010024838.1"/>
    </source>
</evidence>